<sequence>MEDQEKIQALINENPHYPVVLTSINTSNLPFNATILRDYVQHTIQNATTMAEYIQHQQIFNEKLISNGLVENVDQNLTVQLLNKQTPKPLSSSMVAQSVPPLGLSPYYQFTPVKKFSAKTGSKIGNGEGDGYLEFQLRNYFGTGEKFIMDVQKGTKTKSSVLLQYQQPFKVWYNTSLSFFQNNRKVSGCTYELSGLKFDFLTSYHRFSGKHVWNHAISFESCARTMKNNSRMKSLSVLFQCQEDWKNSLTYTISNDTRDNHVSPTMGHLLKFSNELEVTTLWNKFQLEASKATSTILSSGRQVSFIGTLKGGTFASLATASPYVPYIDKFQNGGGNDIRGFDFMGLGDKDHVDSLGGNHYMSYGLSMMCPLKPGSNFKWHLFFNGGKLCNDAKKLVKVQEHSTAIGFGILYSHPSARFELNFTLPISASETDLQRKGFQYGLGMSFL</sequence>
<proteinExistence type="inferred from homology"/>
<comment type="caution">
    <text evidence="7">The sequence shown here is derived from an EMBL/GenBank/DDBJ whole genome shotgun (WGS) entry which is preliminary data.</text>
</comment>
<dbReference type="Gene3D" id="2.40.160.50">
    <property type="entry name" value="membrane protein fhac: a member of the omp85/tpsb transporter family"/>
    <property type="match status" value="1"/>
</dbReference>
<dbReference type="InterPro" id="IPR039910">
    <property type="entry name" value="D15-like"/>
</dbReference>
<keyword evidence="8" id="KW-1185">Reference proteome</keyword>
<comment type="similarity">
    <text evidence="2">Belongs to the SAM50/omp85 family.</text>
</comment>
<dbReference type="STRING" id="56408.A0A1E5RN48"/>
<organism evidence="7 8">
    <name type="scientific">Hanseniaspora osmophila</name>
    <dbReference type="NCBI Taxonomy" id="56408"/>
    <lineage>
        <taxon>Eukaryota</taxon>
        <taxon>Fungi</taxon>
        <taxon>Dikarya</taxon>
        <taxon>Ascomycota</taxon>
        <taxon>Saccharomycotina</taxon>
        <taxon>Saccharomycetes</taxon>
        <taxon>Saccharomycodales</taxon>
        <taxon>Saccharomycodaceae</taxon>
        <taxon>Hanseniaspora</taxon>
    </lineage>
</organism>
<dbReference type="PANTHER" id="PTHR12815:SF18">
    <property type="entry name" value="SORTING AND ASSEMBLY MACHINERY COMPONENT 50 HOMOLOG"/>
    <property type="match status" value="1"/>
</dbReference>
<evidence type="ECO:0000313" key="7">
    <source>
        <dbReference type="EMBL" id="OEJ88310.1"/>
    </source>
</evidence>
<feature type="domain" description="Bacterial surface antigen (D15)" evidence="6">
    <location>
        <begin position="139"/>
        <end position="446"/>
    </location>
</feature>
<reference evidence="8" key="1">
    <citation type="journal article" date="2016" name="Genome Announc.">
        <title>Genome sequences of three species of Hanseniaspora isolated from spontaneous wine fermentations.</title>
        <authorList>
            <person name="Sternes P.R."/>
            <person name="Lee D."/>
            <person name="Kutyna D.R."/>
            <person name="Borneman A.R."/>
        </authorList>
    </citation>
    <scope>NUCLEOTIDE SEQUENCE [LARGE SCALE GENOMIC DNA]</scope>
    <source>
        <strain evidence="8">AWRI3579</strain>
    </source>
</reference>
<evidence type="ECO:0000256" key="3">
    <source>
        <dbReference type="ARBA" id="ARBA00022452"/>
    </source>
</evidence>
<dbReference type="Proteomes" id="UP000095728">
    <property type="component" value="Unassembled WGS sequence"/>
</dbReference>
<evidence type="ECO:0000256" key="4">
    <source>
        <dbReference type="ARBA" id="ARBA00022692"/>
    </source>
</evidence>
<dbReference type="FunCoup" id="A0A1E5RN48">
    <property type="interactions" value="159"/>
</dbReference>
<evidence type="ECO:0000256" key="5">
    <source>
        <dbReference type="ARBA" id="ARBA00023136"/>
    </source>
</evidence>
<dbReference type="OrthoDB" id="1724197at2759"/>
<comment type="subcellular location">
    <subcellularLocation>
        <location evidence="1">Mitochondrion outer membrane</location>
        <topology evidence="1">Multi-pass membrane protein</topology>
    </subcellularLocation>
</comment>
<dbReference type="PANTHER" id="PTHR12815">
    <property type="entry name" value="SORTING AND ASSEMBLY MACHINERY SAMM50 PROTEIN FAMILY MEMBER"/>
    <property type="match status" value="1"/>
</dbReference>
<dbReference type="GO" id="GO:0005741">
    <property type="term" value="C:mitochondrial outer membrane"/>
    <property type="evidence" value="ECO:0007669"/>
    <property type="project" value="UniProtKB-SubCell"/>
</dbReference>
<dbReference type="InParanoid" id="A0A1E5RN48"/>
<gene>
    <name evidence="7" type="ORF">AWRI3579_g872</name>
</gene>
<keyword evidence="5" id="KW-0472">Membrane</keyword>
<dbReference type="GO" id="GO:0045040">
    <property type="term" value="P:protein insertion into mitochondrial outer membrane"/>
    <property type="evidence" value="ECO:0007669"/>
    <property type="project" value="TreeGrafter"/>
</dbReference>
<evidence type="ECO:0000313" key="8">
    <source>
        <dbReference type="Proteomes" id="UP000095728"/>
    </source>
</evidence>
<dbReference type="Pfam" id="PF01103">
    <property type="entry name" value="Omp85"/>
    <property type="match status" value="1"/>
</dbReference>
<protein>
    <submittedName>
        <fullName evidence="7">Sorting assembly machinery subunit</fullName>
    </submittedName>
</protein>
<dbReference type="AlphaFoldDB" id="A0A1E5RN48"/>
<dbReference type="EMBL" id="LPNM01000005">
    <property type="protein sequence ID" value="OEJ88310.1"/>
    <property type="molecule type" value="Genomic_DNA"/>
</dbReference>
<accession>A0A1E5RN48</accession>
<keyword evidence="4" id="KW-0812">Transmembrane</keyword>
<evidence type="ECO:0000256" key="2">
    <source>
        <dbReference type="ARBA" id="ARBA00010913"/>
    </source>
</evidence>
<name>A0A1E5RN48_9ASCO</name>
<dbReference type="InterPro" id="IPR000184">
    <property type="entry name" value="Bac_surfAg_D15"/>
</dbReference>
<evidence type="ECO:0000256" key="1">
    <source>
        <dbReference type="ARBA" id="ARBA00004374"/>
    </source>
</evidence>
<keyword evidence="3" id="KW-1134">Transmembrane beta strand</keyword>
<evidence type="ECO:0000259" key="6">
    <source>
        <dbReference type="Pfam" id="PF01103"/>
    </source>
</evidence>